<feature type="transmembrane region" description="Helical" evidence="5">
    <location>
        <begin position="172"/>
        <end position="193"/>
    </location>
</feature>
<evidence type="ECO:0000256" key="5">
    <source>
        <dbReference type="SAM" id="Phobius"/>
    </source>
</evidence>
<dbReference type="PANTHER" id="PTHR42038:SF2">
    <property type="entry name" value="TERPENE CYCLASE AUSL"/>
    <property type="match status" value="1"/>
</dbReference>
<evidence type="ECO:0000256" key="1">
    <source>
        <dbReference type="ARBA" id="ARBA00004141"/>
    </source>
</evidence>
<evidence type="ECO:0000313" key="6">
    <source>
        <dbReference type="EMBL" id="QSQ24061.1"/>
    </source>
</evidence>
<keyword evidence="2 5" id="KW-0812">Transmembrane</keyword>
<evidence type="ECO:0000313" key="7">
    <source>
        <dbReference type="Proteomes" id="UP000662747"/>
    </source>
</evidence>
<feature type="transmembrane region" description="Helical" evidence="5">
    <location>
        <begin position="205"/>
        <end position="225"/>
    </location>
</feature>
<dbReference type="InterPro" id="IPR039020">
    <property type="entry name" value="PaxB-like"/>
</dbReference>
<reference evidence="6 7" key="1">
    <citation type="submission" date="2021-02" db="EMBL/GenBank/DDBJ databases">
        <title>De Novo genome assembly of isolated myxobacteria.</title>
        <authorList>
            <person name="Stevens D.C."/>
        </authorList>
    </citation>
    <scope>NUCLEOTIDE SEQUENCE [LARGE SCALE GENOMIC DNA]</scope>
    <source>
        <strain evidence="7">SCPEA02</strain>
    </source>
</reference>
<feature type="transmembrane region" description="Helical" evidence="5">
    <location>
        <begin position="20"/>
        <end position="40"/>
    </location>
</feature>
<dbReference type="PANTHER" id="PTHR42038">
    <property type="match status" value="1"/>
</dbReference>
<dbReference type="EMBL" id="CP071090">
    <property type="protein sequence ID" value="QSQ24061.1"/>
    <property type="molecule type" value="Genomic_DNA"/>
</dbReference>
<protein>
    <submittedName>
        <fullName evidence="6">Uncharacterized protein</fullName>
    </submittedName>
</protein>
<feature type="transmembrane region" description="Helical" evidence="5">
    <location>
        <begin position="83"/>
        <end position="100"/>
    </location>
</feature>
<gene>
    <name evidence="6" type="ORF">JY651_03520</name>
</gene>
<dbReference type="Pfam" id="PF25129">
    <property type="entry name" value="Pyr4-TMTC"/>
    <property type="match status" value="1"/>
</dbReference>
<organism evidence="6 7">
    <name type="scientific">Pyxidicoccus parkwayensis</name>
    <dbReference type="NCBI Taxonomy" id="2813578"/>
    <lineage>
        <taxon>Bacteria</taxon>
        <taxon>Pseudomonadati</taxon>
        <taxon>Myxococcota</taxon>
        <taxon>Myxococcia</taxon>
        <taxon>Myxococcales</taxon>
        <taxon>Cystobacterineae</taxon>
        <taxon>Myxococcaceae</taxon>
        <taxon>Pyxidicoccus</taxon>
    </lineage>
</organism>
<evidence type="ECO:0000256" key="4">
    <source>
        <dbReference type="ARBA" id="ARBA00023136"/>
    </source>
</evidence>
<evidence type="ECO:0000256" key="3">
    <source>
        <dbReference type="ARBA" id="ARBA00022989"/>
    </source>
</evidence>
<comment type="subcellular location">
    <subcellularLocation>
        <location evidence="1">Membrane</location>
        <topology evidence="1">Multi-pass membrane protein</topology>
    </subcellularLocation>
</comment>
<feature type="transmembrane region" description="Helical" evidence="5">
    <location>
        <begin position="138"/>
        <end position="160"/>
    </location>
</feature>
<accession>A0ABX7P1S3</accession>
<keyword evidence="4 5" id="KW-0472">Membrane</keyword>
<evidence type="ECO:0000256" key="2">
    <source>
        <dbReference type="ARBA" id="ARBA00022692"/>
    </source>
</evidence>
<dbReference type="RefSeq" id="WP_206725628.1">
    <property type="nucleotide sequence ID" value="NZ_CP071090.1"/>
</dbReference>
<dbReference type="Proteomes" id="UP000662747">
    <property type="component" value="Chromosome"/>
</dbReference>
<feature type="transmembrane region" description="Helical" evidence="5">
    <location>
        <begin position="52"/>
        <end position="71"/>
    </location>
</feature>
<sequence length="247" mass="27700">MLNALFPENYVPGGPYDPLAWFNIVGEVGCVFWVLAYGFIIRQCFRDKSYGLPLVAICMNLAWEFLASWVFPTPVPLWHLFDRVWFFVDLVIVYQLLRYGRGLQTIPEVKRHFFTVVAGTTVLAGIGLYTFFVQYHDLLGLVGAFMINLVMSVSFVFFYFSRRQQGGVGLSWPAALCKLLGTLGTSVECHHVIGMTQPWLGGLSFLHFLCVSIFLFDVLYLALVWKEARAHAPAAGQVRTGAALAVA</sequence>
<name>A0ABX7P1S3_9BACT</name>
<proteinExistence type="predicted"/>
<feature type="transmembrane region" description="Helical" evidence="5">
    <location>
        <begin position="112"/>
        <end position="132"/>
    </location>
</feature>
<keyword evidence="3 5" id="KW-1133">Transmembrane helix</keyword>
<keyword evidence="7" id="KW-1185">Reference proteome</keyword>